<reference evidence="2" key="1">
    <citation type="journal article" date="2019" name="IScience">
        <title>Narwhal Genome Reveals Long-Term Low Genetic Diversity despite Current Large Abundance Size.</title>
        <authorList>
            <person name="Westbury M.V."/>
            <person name="Petersen B."/>
            <person name="Garde E."/>
            <person name="Heide-Jorgensen M.P."/>
            <person name="Lorenzen E.D."/>
        </authorList>
    </citation>
    <scope>NUCLEOTIDE SEQUENCE [LARGE SCALE GENOMIC DNA]</scope>
</reference>
<dbReference type="EMBL" id="RWIC01000488">
    <property type="protein sequence ID" value="TKC43228.1"/>
    <property type="molecule type" value="Genomic_DNA"/>
</dbReference>
<evidence type="ECO:0000313" key="1">
    <source>
        <dbReference type="EMBL" id="TKC43228.1"/>
    </source>
</evidence>
<feature type="non-terminal residue" evidence="1">
    <location>
        <position position="126"/>
    </location>
</feature>
<comment type="caution">
    <text evidence="1">The sequence shown here is derived from an EMBL/GenBank/DDBJ whole genome shotgun (WGS) entry which is preliminary data.</text>
</comment>
<organism evidence="1 2">
    <name type="scientific">Monodon monoceros</name>
    <name type="common">Narwhal</name>
    <name type="synonym">Ceratodon monodon</name>
    <dbReference type="NCBI Taxonomy" id="40151"/>
    <lineage>
        <taxon>Eukaryota</taxon>
        <taxon>Metazoa</taxon>
        <taxon>Chordata</taxon>
        <taxon>Craniata</taxon>
        <taxon>Vertebrata</taxon>
        <taxon>Euteleostomi</taxon>
        <taxon>Mammalia</taxon>
        <taxon>Eutheria</taxon>
        <taxon>Laurasiatheria</taxon>
        <taxon>Artiodactyla</taxon>
        <taxon>Whippomorpha</taxon>
        <taxon>Cetacea</taxon>
        <taxon>Odontoceti</taxon>
        <taxon>Monodontidae</taxon>
        <taxon>Monodon</taxon>
    </lineage>
</organism>
<dbReference type="Proteomes" id="UP000308365">
    <property type="component" value="Unassembled WGS sequence"/>
</dbReference>
<sequence length="126" mass="13718">RAVTIAGVLQSVTECTKQICLGVLEMLSQSPEWRVKTILYQPMPDRSLVICEGQHTISPLHLAKLNQVARQHSHFAVMHGETGFARIDSSLPEIKAIGQITVTGSVASISLARNLINARLSSEKGM</sequence>
<evidence type="ECO:0000313" key="2">
    <source>
        <dbReference type="Proteomes" id="UP000308365"/>
    </source>
</evidence>
<accession>A0A4U1F212</accession>
<protein>
    <submittedName>
        <fullName evidence="1">Uncharacterized protein</fullName>
    </submittedName>
</protein>
<name>A0A4U1F212_MONMO</name>
<dbReference type="AlphaFoldDB" id="A0A4U1F212"/>
<proteinExistence type="predicted"/>
<feature type="non-terminal residue" evidence="1">
    <location>
        <position position="1"/>
    </location>
</feature>
<gene>
    <name evidence="1" type="ORF">EI555_011909</name>
</gene>